<dbReference type="EMBL" id="CM037161">
    <property type="protein sequence ID" value="KAH7855438.1"/>
    <property type="molecule type" value="Genomic_DNA"/>
</dbReference>
<reference evidence="1 2" key="1">
    <citation type="journal article" date="2021" name="Hortic Res">
        <title>High-quality reference genome and annotation aids understanding of berry development for evergreen blueberry (Vaccinium darrowii).</title>
        <authorList>
            <person name="Yu J."/>
            <person name="Hulse-Kemp A.M."/>
            <person name="Babiker E."/>
            <person name="Staton M."/>
        </authorList>
    </citation>
    <scope>NUCLEOTIDE SEQUENCE [LARGE SCALE GENOMIC DNA]</scope>
    <source>
        <strain evidence="2">cv. NJ 8807/NJ 8810</strain>
        <tissue evidence="1">Young leaf</tissue>
    </source>
</reference>
<sequence>MDDSEVHHSPHIPHRTQLLQQPRFGVEISELSVHSIHREREKPDNFADREDLVHAGPWNVNGALLLLHHWEPDVPLHRLSFRTANMWIQIRGMPLEYMTPALAVRMGSLIGTVTTVDCAMAT</sequence>
<organism evidence="1 2">
    <name type="scientific">Vaccinium darrowii</name>
    <dbReference type="NCBI Taxonomy" id="229202"/>
    <lineage>
        <taxon>Eukaryota</taxon>
        <taxon>Viridiplantae</taxon>
        <taxon>Streptophyta</taxon>
        <taxon>Embryophyta</taxon>
        <taxon>Tracheophyta</taxon>
        <taxon>Spermatophyta</taxon>
        <taxon>Magnoliopsida</taxon>
        <taxon>eudicotyledons</taxon>
        <taxon>Gunneridae</taxon>
        <taxon>Pentapetalae</taxon>
        <taxon>asterids</taxon>
        <taxon>Ericales</taxon>
        <taxon>Ericaceae</taxon>
        <taxon>Vaccinioideae</taxon>
        <taxon>Vaccinieae</taxon>
        <taxon>Vaccinium</taxon>
    </lineage>
</organism>
<accession>A0ACB7YPL8</accession>
<gene>
    <name evidence="1" type="ORF">Vadar_024853</name>
</gene>
<keyword evidence="2" id="KW-1185">Reference proteome</keyword>
<comment type="caution">
    <text evidence="1">The sequence shown here is derived from an EMBL/GenBank/DDBJ whole genome shotgun (WGS) entry which is preliminary data.</text>
</comment>
<dbReference type="Proteomes" id="UP000828048">
    <property type="component" value="Chromosome 11"/>
</dbReference>
<protein>
    <submittedName>
        <fullName evidence="1">Uncharacterized protein</fullName>
    </submittedName>
</protein>
<evidence type="ECO:0000313" key="2">
    <source>
        <dbReference type="Proteomes" id="UP000828048"/>
    </source>
</evidence>
<name>A0ACB7YPL8_9ERIC</name>
<evidence type="ECO:0000313" key="1">
    <source>
        <dbReference type="EMBL" id="KAH7855438.1"/>
    </source>
</evidence>
<proteinExistence type="predicted"/>